<dbReference type="SUPFAM" id="SSF52540">
    <property type="entry name" value="P-loop containing nucleoside triphosphate hydrolases"/>
    <property type="match status" value="1"/>
</dbReference>
<dbReference type="GO" id="GO:0005524">
    <property type="term" value="F:ATP binding"/>
    <property type="evidence" value="ECO:0007669"/>
    <property type="project" value="UniProtKB-KW"/>
</dbReference>
<dbReference type="Pfam" id="PF12128">
    <property type="entry name" value="DUF3584"/>
    <property type="match status" value="1"/>
</dbReference>
<feature type="coiled-coil region" evidence="1">
    <location>
        <begin position="462"/>
        <end position="546"/>
    </location>
</feature>
<dbReference type="Proteomes" id="UP000714420">
    <property type="component" value="Unassembled WGS sequence"/>
</dbReference>
<feature type="coiled-coil region" evidence="1">
    <location>
        <begin position="726"/>
        <end position="768"/>
    </location>
</feature>
<sequence length="1218" mass="143430">MRYLNKIIFINSAHIPYAEIKLDGNVHFIGTQGVGKSTLLRAILFFYNVDKSRLGIRTQDKQKSYDEFYFPYPNSYIIYEICRENGKFFIMTFVSNGRVAFRIVDCPYDKRFFVDENNNVRYEWGKISEYIGTKVFRSNIIRGYGEFKDIIYGNTQNVAKELHRFNLMESSRYQNVPRTIQNIFLNQSLESRVIKDTVIDSMDFAGDSIDLNFYREHVKDFRQQYEDIWKWFKKERNGKVKVKADAENVIAKYSLYEVARNNIRELCAKLNYALERDKERLPQVKEDIEVKSRELTRHERLLSEEKGKYDKERDELKGREAVVNEFLKQIKAKMQHYIEIDIHSIIDKISKEKELSIRRDSLIRQENILTDKNQSIKMCYEALISDIDNSLKEFSLQAMQHVNDIESQKTQNIVDLQRELNVRLTESDRAYQQKTDGIQADIDSIQQDKTELKLKEQRTRQSNPFEKEIKELTEQIEEQEKRRLSLTEQLARKQQEIVRITNKTESERKELENCCEKEIQKIRYDEDRIKQEIDKLEKLLDRQKGSFLEWLDGNMAGWRDTLGKVVDDDVLYSTSLDPRKTTDSETLYGVRIDLQNISKTVKTPEEIRFQTDTLKQELRLLGSKIAESQKKLDNDIKELERIPAVKLKALRIENINIEAELRQIPDRIERQKKKITDYLSKQKEWITKEVGAIIEELGKTEERLVRLKTLKQETASVKQKETEELRKSFERKKKNFEAVAKDMKDEILSSIQCQEADATNRKHELEAQMDAELKGLGVDVDKLSEIRKGLQCINDDLYFIENHKSDFYAWQNDKKEYFDVESSKKDEKRMLLNRLLELQQKFELRREKKEKEIRFLVDELRSYRAEAEKLEEAIEKVRVFLGTESCPADIGEAGTKETQALLADILDGLRDNIAARQQRMEEFKKTVIVFKSNFSPQNTFHFRTEFNTESDYTEFASELNEFISNGKIEEYRTRTSSQYASIIKRIAREVGDLNLHNAEIKSTINEINRDFRENNFAGVIKDIELRAVESSDRLMQQLLNIKKFDEEHGFDIGSLNLFSTEESLNRTNEEAVKLLMSLIDMMDLEKKRDRITLSDTFKLEFKVRENDNDTNWVEKLSNVGSDGTDILVKSMVNIMLINVFKRKISKRFGDFKLHCMMDEIGKLHPDNVEGILKFANVRNIFLINSSPTTYNAQVYKYTYSLSKDEKSNTVVKTLLTIR</sequence>
<gene>
    <name evidence="2" type="ORF">HPS56_07515</name>
</gene>
<dbReference type="EMBL" id="JABKKF010000006">
    <property type="protein sequence ID" value="NPD92194.1"/>
    <property type="molecule type" value="Genomic_DNA"/>
</dbReference>
<keyword evidence="3" id="KW-1185">Reference proteome</keyword>
<dbReference type="InterPro" id="IPR027417">
    <property type="entry name" value="P-loop_NTPase"/>
</dbReference>
<reference evidence="2 3" key="1">
    <citation type="submission" date="2020-05" db="EMBL/GenBank/DDBJ databases">
        <title>Distinct polysaccharide utilization as determinants for interspecies competition between intestinal Prevotella spp.</title>
        <authorList>
            <person name="Galvez E.J.C."/>
            <person name="Iljazovic A."/>
            <person name="Strowig T."/>
        </authorList>
    </citation>
    <scope>NUCLEOTIDE SEQUENCE [LARGE SCALE GENOMIC DNA]</scope>
    <source>
        <strain evidence="2 3">PMUR</strain>
    </source>
</reference>
<comment type="caution">
    <text evidence="2">The sequence shown here is derived from an EMBL/GenBank/DDBJ whole genome shotgun (WGS) entry which is preliminary data.</text>
</comment>
<dbReference type="InterPro" id="IPR021979">
    <property type="entry name" value="DUF3584"/>
</dbReference>
<keyword evidence="2" id="KW-0067">ATP-binding</keyword>
<evidence type="ECO:0000313" key="2">
    <source>
        <dbReference type="EMBL" id="NPD92194.1"/>
    </source>
</evidence>
<keyword evidence="1" id="KW-0175">Coiled coil</keyword>
<organism evidence="2 3">
    <name type="scientific">Xylanibacter muris</name>
    <dbReference type="NCBI Taxonomy" id="2736290"/>
    <lineage>
        <taxon>Bacteria</taxon>
        <taxon>Pseudomonadati</taxon>
        <taxon>Bacteroidota</taxon>
        <taxon>Bacteroidia</taxon>
        <taxon>Bacteroidales</taxon>
        <taxon>Prevotellaceae</taxon>
        <taxon>Xylanibacter</taxon>
    </lineage>
</organism>
<protein>
    <submittedName>
        <fullName evidence="2">ATP-binding protein</fullName>
    </submittedName>
</protein>
<name>A0ABX2ALW7_9BACT</name>
<evidence type="ECO:0000313" key="3">
    <source>
        <dbReference type="Proteomes" id="UP000714420"/>
    </source>
</evidence>
<feature type="coiled-coil region" evidence="1">
    <location>
        <begin position="832"/>
        <end position="880"/>
    </location>
</feature>
<dbReference type="RefSeq" id="WP_172275547.1">
    <property type="nucleotide sequence ID" value="NZ_CASGMU010000014.1"/>
</dbReference>
<accession>A0ABX2ALW7</accession>
<evidence type="ECO:0000256" key="1">
    <source>
        <dbReference type="SAM" id="Coils"/>
    </source>
</evidence>
<proteinExistence type="predicted"/>
<keyword evidence="2" id="KW-0547">Nucleotide-binding</keyword>